<keyword evidence="2" id="KW-0863">Zinc-finger</keyword>
<keyword evidence="1" id="KW-0507">mRNA processing</keyword>
<dbReference type="AlphaFoldDB" id="A0A2A9N9K6"/>
<proteinExistence type="predicted"/>
<dbReference type="SMART" id="SM00343">
    <property type="entry name" value="ZnF_C2HC"/>
    <property type="match status" value="1"/>
</dbReference>
<keyword evidence="2" id="KW-0479">Metal-binding</keyword>
<evidence type="ECO:0000256" key="3">
    <source>
        <dbReference type="SAM" id="Coils"/>
    </source>
</evidence>
<dbReference type="OrthoDB" id="8026949at2759"/>
<dbReference type="InterPro" id="IPR036875">
    <property type="entry name" value="Znf_CCHC_sf"/>
</dbReference>
<dbReference type="SUPFAM" id="SSF57756">
    <property type="entry name" value="Retrovirus zinc finger-like domains"/>
    <property type="match status" value="1"/>
</dbReference>
<dbReference type="STRING" id="703135.A0A2A9N9K6"/>
<feature type="region of interest" description="Disordered" evidence="4">
    <location>
        <begin position="232"/>
        <end position="303"/>
    </location>
</feature>
<gene>
    <name evidence="6" type="ORF">AMATHDRAFT_10611</name>
</gene>
<dbReference type="EMBL" id="KZ302769">
    <property type="protein sequence ID" value="PFH44857.1"/>
    <property type="molecule type" value="Genomic_DNA"/>
</dbReference>
<dbReference type="Pfam" id="PF00098">
    <property type="entry name" value="zf-CCHC"/>
    <property type="match status" value="1"/>
</dbReference>
<evidence type="ECO:0000313" key="7">
    <source>
        <dbReference type="Proteomes" id="UP000242287"/>
    </source>
</evidence>
<dbReference type="GO" id="GO:0008270">
    <property type="term" value="F:zinc ion binding"/>
    <property type="evidence" value="ECO:0007669"/>
    <property type="project" value="UniProtKB-KW"/>
</dbReference>
<evidence type="ECO:0000256" key="1">
    <source>
        <dbReference type="ARBA" id="ARBA00022664"/>
    </source>
</evidence>
<dbReference type="PROSITE" id="PS50158">
    <property type="entry name" value="ZF_CCHC"/>
    <property type="match status" value="1"/>
</dbReference>
<organism evidence="6 7">
    <name type="scientific">Amanita thiersii Skay4041</name>
    <dbReference type="NCBI Taxonomy" id="703135"/>
    <lineage>
        <taxon>Eukaryota</taxon>
        <taxon>Fungi</taxon>
        <taxon>Dikarya</taxon>
        <taxon>Basidiomycota</taxon>
        <taxon>Agaricomycotina</taxon>
        <taxon>Agaricomycetes</taxon>
        <taxon>Agaricomycetidae</taxon>
        <taxon>Agaricales</taxon>
        <taxon>Pluteineae</taxon>
        <taxon>Amanitaceae</taxon>
        <taxon>Amanita</taxon>
    </lineage>
</organism>
<dbReference type="Gene3D" id="4.10.60.10">
    <property type="entry name" value="Zinc finger, CCHC-type"/>
    <property type="match status" value="1"/>
</dbReference>
<feature type="region of interest" description="Disordered" evidence="4">
    <location>
        <begin position="378"/>
        <end position="399"/>
    </location>
</feature>
<keyword evidence="3" id="KW-0175">Coiled coil</keyword>
<keyword evidence="7" id="KW-1185">Reference proteome</keyword>
<dbReference type="InterPro" id="IPR001878">
    <property type="entry name" value="Znf_CCHC"/>
</dbReference>
<protein>
    <recommendedName>
        <fullName evidence="5">CCHC-type domain-containing protein</fullName>
    </recommendedName>
</protein>
<dbReference type="GO" id="GO:0003676">
    <property type="term" value="F:nucleic acid binding"/>
    <property type="evidence" value="ECO:0007669"/>
    <property type="project" value="InterPro"/>
</dbReference>
<feature type="compositionally biased region" description="Low complexity" evidence="4">
    <location>
        <begin position="274"/>
        <end position="292"/>
    </location>
</feature>
<evidence type="ECO:0000259" key="5">
    <source>
        <dbReference type="PROSITE" id="PS50158"/>
    </source>
</evidence>
<feature type="coiled-coil region" evidence="3">
    <location>
        <begin position="16"/>
        <end position="50"/>
    </location>
</feature>
<dbReference type="Proteomes" id="UP000242287">
    <property type="component" value="Unassembled WGS sequence"/>
</dbReference>
<feature type="compositionally biased region" description="Low complexity" evidence="4">
    <location>
        <begin position="240"/>
        <end position="263"/>
    </location>
</feature>
<feature type="domain" description="CCHC-type" evidence="5">
    <location>
        <begin position="312"/>
        <end position="328"/>
    </location>
</feature>
<dbReference type="GO" id="GO:0006397">
    <property type="term" value="P:mRNA processing"/>
    <property type="evidence" value="ECO:0007669"/>
    <property type="project" value="UniProtKB-KW"/>
</dbReference>
<name>A0A2A9N9K6_9AGAR</name>
<evidence type="ECO:0000256" key="2">
    <source>
        <dbReference type="PROSITE-ProRule" id="PRU00047"/>
    </source>
</evidence>
<reference evidence="6 7" key="1">
    <citation type="submission" date="2014-02" db="EMBL/GenBank/DDBJ databases">
        <title>Transposable element dynamics among asymbiotic and ectomycorrhizal Amanita fungi.</title>
        <authorList>
            <consortium name="DOE Joint Genome Institute"/>
            <person name="Hess J."/>
            <person name="Skrede I."/>
            <person name="Wolfe B."/>
            <person name="LaButti K."/>
            <person name="Ohm R.A."/>
            <person name="Grigoriev I.V."/>
            <person name="Pringle A."/>
        </authorList>
    </citation>
    <scope>NUCLEOTIDE SEQUENCE [LARGE SCALE GENOMIC DNA]</scope>
    <source>
        <strain evidence="6 7">SKay4041</strain>
    </source>
</reference>
<keyword evidence="2" id="KW-0862">Zinc</keyword>
<sequence>MVGGSGGGSEEPDWSLDHAMIQIQQLVNSVAALQNTIQQQNAVIHQLQAQQPAANTGGVPRGPKMVTPQVYDGSMATCEGFINSCRLYMSARPQDFPTLQIKVTWVLGFMQMGMAQLFRDHFLVYMATPEFHTQYEQSQEPDQIELLYRDIYKAFSSKSAEEHVQLFKQSYMRSGYGETAGIHEFKHSLNTPLLDKCMAIPELPVTLEKWYELIIRLDRQWRQAVAERKMFTARGGSGTGRQTSATQRTGQQGQSQGNTRQQGFNQQAQWNWRTPANQSQTQTQPQQWRPPMQSAPRDPNAMQVDRNCAPIRCYNCGQTGHIARACPSPRQQQMRLINAWNSGTDADRDELWRMMGGGVQAGGSVARIEEVPVTPPVANTTSAQPPVVPFNPPGFQFGQ</sequence>
<evidence type="ECO:0000313" key="6">
    <source>
        <dbReference type="EMBL" id="PFH44857.1"/>
    </source>
</evidence>
<evidence type="ECO:0000256" key="4">
    <source>
        <dbReference type="SAM" id="MobiDB-lite"/>
    </source>
</evidence>
<accession>A0A2A9N9K6</accession>